<dbReference type="AlphaFoldDB" id="A0A2A3EEE6"/>
<proteinExistence type="predicted"/>
<name>A0A2A3EEE6_APICC</name>
<reference evidence="2 3" key="1">
    <citation type="submission" date="2014-07" db="EMBL/GenBank/DDBJ databases">
        <title>Genomic and transcriptomic analysis on Apis cerana provide comprehensive insights into honey bee biology.</title>
        <authorList>
            <person name="Diao Q."/>
            <person name="Sun L."/>
            <person name="Zheng H."/>
            <person name="Zheng H."/>
            <person name="Xu S."/>
            <person name="Wang S."/>
            <person name="Zeng Z."/>
            <person name="Hu F."/>
            <person name="Su S."/>
            <person name="Wu J."/>
        </authorList>
    </citation>
    <scope>NUCLEOTIDE SEQUENCE [LARGE SCALE GENOMIC DNA]</scope>
    <source>
        <tissue evidence="2">Pupae without intestine</tissue>
    </source>
</reference>
<feature type="compositionally biased region" description="Basic residues" evidence="1">
    <location>
        <begin position="132"/>
        <end position="142"/>
    </location>
</feature>
<dbReference type="OrthoDB" id="6381819at2759"/>
<evidence type="ECO:0000313" key="3">
    <source>
        <dbReference type="Proteomes" id="UP000242457"/>
    </source>
</evidence>
<feature type="compositionally biased region" description="Basic and acidic residues" evidence="1">
    <location>
        <begin position="143"/>
        <end position="152"/>
    </location>
</feature>
<feature type="compositionally biased region" description="Polar residues" evidence="1">
    <location>
        <begin position="1"/>
        <end position="15"/>
    </location>
</feature>
<dbReference type="Proteomes" id="UP000242457">
    <property type="component" value="Unassembled WGS sequence"/>
</dbReference>
<dbReference type="EMBL" id="KZ288267">
    <property type="protein sequence ID" value="PBC30088.1"/>
    <property type="molecule type" value="Genomic_DNA"/>
</dbReference>
<evidence type="ECO:0000256" key="1">
    <source>
        <dbReference type="SAM" id="MobiDB-lite"/>
    </source>
</evidence>
<feature type="region of interest" description="Disordered" evidence="1">
    <location>
        <begin position="132"/>
        <end position="152"/>
    </location>
</feature>
<feature type="compositionally biased region" description="Low complexity" evidence="1">
    <location>
        <begin position="16"/>
        <end position="33"/>
    </location>
</feature>
<evidence type="ECO:0000313" key="2">
    <source>
        <dbReference type="EMBL" id="PBC30088.1"/>
    </source>
</evidence>
<protein>
    <submittedName>
        <fullName evidence="2">Uncharacterized protein</fullName>
    </submittedName>
</protein>
<gene>
    <name evidence="2" type="ORF">APICC_02911</name>
</gene>
<organism evidence="2 3">
    <name type="scientific">Apis cerana cerana</name>
    <name type="common">Oriental honeybee</name>
    <dbReference type="NCBI Taxonomy" id="94128"/>
    <lineage>
        <taxon>Eukaryota</taxon>
        <taxon>Metazoa</taxon>
        <taxon>Ecdysozoa</taxon>
        <taxon>Arthropoda</taxon>
        <taxon>Hexapoda</taxon>
        <taxon>Insecta</taxon>
        <taxon>Pterygota</taxon>
        <taxon>Neoptera</taxon>
        <taxon>Endopterygota</taxon>
        <taxon>Hymenoptera</taxon>
        <taxon>Apocrita</taxon>
        <taxon>Aculeata</taxon>
        <taxon>Apoidea</taxon>
        <taxon>Anthophila</taxon>
        <taxon>Apidae</taxon>
        <taxon>Apis</taxon>
    </lineage>
</organism>
<keyword evidence="3" id="KW-1185">Reference proteome</keyword>
<sequence length="152" mass="17101">MARTPRGSSSTPAGQTSSTSRAGSSTGSSPTSPDVCRSSRTLMLSLKILDRRYVARDQKFRNNAKKLAIDLLVLETIVLYHRNYGGKEEHGRHRHRERMIPTFAGNTVGGSMWTLDYIKVRSGCSCEIMPKLKKKKKYKKSKPRDQDLDPET</sequence>
<feature type="region of interest" description="Disordered" evidence="1">
    <location>
        <begin position="1"/>
        <end position="36"/>
    </location>
</feature>
<accession>A0A2A3EEE6</accession>